<dbReference type="EMBL" id="LGRX02003316">
    <property type="protein sequence ID" value="KAK3282430.1"/>
    <property type="molecule type" value="Genomic_DNA"/>
</dbReference>
<keyword evidence="2" id="KW-1133">Transmembrane helix</keyword>
<keyword evidence="4" id="KW-1185">Reference proteome</keyword>
<feature type="region of interest" description="Disordered" evidence="1">
    <location>
        <begin position="1"/>
        <end position="26"/>
    </location>
</feature>
<comment type="caution">
    <text evidence="3">The sequence shown here is derived from an EMBL/GenBank/DDBJ whole genome shotgun (WGS) entry which is preliminary data.</text>
</comment>
<evidence type="ECO:0000313" key="3">
    <source>
        <dbReference type="EMBL" id="KAK3282430.1"/>
    </source>
</evidence>
<protein>
    <submittedName>
        <fullName evidence="3">Uncharacterized protein</fullName>
    </submittedName>
</protein>
<feature type="transmembrane region" description="Helical" evidence="2">
    <location>
        <begin position="169"/>
        <end position="190"/>
    </location>
</feature>
<gene>
    <name evidence="3" type="ORF">CYMTET_9830</name>
</gene>
<dbReference type="Proteomes" id="UP001190700">
    <property type="component" value="Unassembled WGS sequence"/>
</dbReference>
<evidence type="ECO:0000256" key="1">
    <source>
        <dbReference type="SAM" id="MobiDB-lite"/>
    </source>
</evidence>
<dbReference type="AlphaFoldDB" id="A0AAE0GQB4"/>
<sequence>METGQLSSTGEPSGTADVRTSPPFKQVPLKAALAPVDSNVTRAEQASAVLEEGSKELELTSPSDVLATRDIDLVAPETSRKSEKRSSRNRAFGLSSPNKGTNLMKIYFLMNRTFWPRVESECWNHTLVRRGWTPLGWFEDFWFHSLNFHPILSIFMAHEYNPLKPRKALVLEIFVLCWVIHWTAVLKWLALGDYGRQAWDHSLLETMGELLFYYVGVTCLVTVPSSLLHQTLRAMIVCPCLYYNRKACCCCPIERRPRWVTFTKRAGETTSWIVITFSAVILLWSTILIVDTAEHLMYLLLGRIQAYLVYFLLNALLLFNPHTEFTLFCVVVVGKWAAERREWSEETGLWQPPLLTGSGLCLCGCCAPADVKCCECRKEKFRCYCCYHCRGRCPRDEVVFHRTSSPSLVCRSSFVFDPTRATDLEGIDVIGIVSDIDTVLDSREAS</sequence>
<feature type="compositionally biased region" description="Polar residues" evidence="1">
    <location>
        <begin position="1"/>
        <end position="12"/>
    </location>
</feature>
<reference evidence="3 4" key="1">
    <citation type="journal article" date="2015" name="Genome Biol. Evol.">
        <title>Comparative Genomics of a Bacterivorous Green Alga Reveals Evolutionary Causalities and Consequences of Phago-Mixotrophic Mode of Nutrition.</title>
        <authorList>
            <person name="Burns J.A."/>
            <person name="Paasch A."/>
            <person name="Narechania A."/>
            <person name="Kim E."/>
        </authorList>
    </citation>
    <scope>NUCLEOTIDE SEQUENCE [LARGE SCALE GENOMIC DNA]</scope>
    <source>
        <strain evidence="3 4">PLY_AMNH</strain>
    </source>
</reference>
<keyword evidence="2" id="KW-0812">Transmembrane</keyword>
<feature type="transmembrane region" description="Helical" evidence="2">
    <location>
        <begin position="210"/>
        <end position="228"/>
    </location>
</feature>
<name>A0AAE0GQB4_9CHLO</name>
<accession>A0AAE0GQB4</accession>
<keyword evidence="2" id="KW-0472">Membrane</keyword>
<organism evidence="3 4">
    <name type="scientific">Cymbomonas tetramitiformis</name>
    <dbReference type="NCBI Taxonomy" id="36881"/>
    <lineage>
        <taxon>Eukaryota</taxon>
        <taxon>Viridiplantae</taxon>
        <taxon>Chlorophyta</taxon>
        <taxon>Pyramimonadophyceae</taxon>
        <taxon>Pyramimonadales</taxon>
        <taxon>Pyramimonadaceae</taxon>
        <taxon>Cymbomonas</taxon>
    </lineage>
</organism>
<evidence type="ECO:0000313" key="4">
    <source>
        <dbReference type="Proteomes" id="UP001190700"/>
    </source>
</evidence>
<evidence type="ECO:0000256" key="2">
    <source>
        <dbReference type="SAM" id="Phobius"/>
    </source>
</evidence>
<proteinExistence type="predicted"/>
<feature type="transmembrane region" description="Helical" evidence="2">
    <location>
        <begin position="272"/>
        <end position="290"/>
    </location>
</feature>